<dbReference type="Gramene" id="KGN55990">
    <property type="protein sequence ID" value="KGN55990"/>
    <property type="gene ID" value="Csa_3G044550"/>
</dbReference>
<dbReference type="Proteomes" id="UP000029981">
    <property type="component" value="Chromosome 3"/>
</dbReference>
<dbReference type="AlphaFoldDB" id="A0A0A0L213"/>
<gene>
    <name evidence="1" type="ORF">Csa_3G044550</name>
</gene>
<sequence>MEIILLKGGENELLAIRTLRNLSLSLSFSFSSPGIAFFLPPPPERLLISTLCTSLHTVLELQLYYVFSSADRFLEFEICFLVGPRVRNCAIGSVLDLEIHCWDGLCE</sequence>
<name>A0A0A0L213_CUCSA</name>
<protein>
    <submittedName>
        <fullName evidence="1">Uncharacterized protein</fullName>
    </submittedName>
</protein>
<proteinExistence type="predicted"/>
<reference evidence="1 2" key="3">
    <citation type="journal article" date="2010" name="BMC Genomics">
        <title>Transcriptome sequencing and comparative analysis of cucumber flowers with different sex types.</title>
        <authorList>
            <person name="Guo S."/>
            <person name="Zheng Y."/>
            <person name="Joung J.G."/>
            <person name="Liu S."/>
            <person name="Zhang Z."/>
            <person name="Crasta O.R."/>
            <person name="Sobral B.W."/>
            <person name="Xu Y."/>
            <person name="Huang S."/>
            <person name="Fei Z."/>
        </authorList>
    </citation>
    <scope>NUCLEOTIDE SEQUENCE [LARGE SCALE GENOMIC DNA]</scope>
    <source>
        <strain evidence="2">cv. 9930</strain>
    </source>
</reference>
<reference evidence="1 2" key="4">
    <citation type="journal article" date="2011" name="BMC Genomics">
        <title>RNA-Seq improves annotation of protein-coding genes in the cucumber genome.</title>
        <authorList>
            <person name="Li Z."/>
            <person name="Zhang Z."/>
            <person name="Yan P."/>
            <person name="Huang S."/>
            <person name="Fei Z."/>
            <person name="Lin K."/>
        </authorList>
    </citation>
    <scope>NUCLEOTIDE SEQUENCE [LARGE SCALE GENOMIC DNA]</scope>
    <source>
        <strain evidence="2">cv. 9930</strain>
    </source>
</reference>
<dbReference type="EMBL" id="CM002924">
    <property type="protein sequence ID" value="KGN55990.1"/>
    <property type="molecule type" value="Genomic_DNA"/>
</dbReference>
<keyword evidence="2" id="KW-1185">Reference proteome</keyword>
<reference evidence="1 2" key="2">
    <citation type="journal article" date="2009" name="PLoS ONE">
        <title>An integrated genetic and cytogenetic map of the cucumber genome.</title>
        <authorList>
            <person name="Ren Y."/>
            <person name="Zhang Z."/>
            <person name="Liu J."/>
            <person name="Staub J.E."/>
            <person name="Han Y."/>
            <person name="Cheng Z."/>
            <person name="Li X."/>
            <person name="Lu J."/>
            <person name="Miao H."/>
            <person name="Kang H."/>
            <person name="Xie B."/>
            <person name="Gu X."/>
            <person name="Wang X."/>
            <person name="Du Y."/>
            <person name="Jin W."/>
            <person name="Huang S."/>
        </authorList>
    </citation>
    <scope>NUCLEOTIDE SEQUENCE [LARGE SCALE GENOMIC DNA]</scope>
    <source>
        <strain evidence="2">cv. 9930</strain>
    </source>
</reference>
<organism evidence="1 2">
    <name type="scientific">Cucumis sativus</name>
    <name type="common">Cucumber</name>
    <dbReference type="NCBI Taxonomy" id="3659"/>
    <lineage>
        <taxon>Eukaryota</taxon>
        <taxon>Viridiplantae</taxon>
        <taxon>Streptophyta</taxon>
        <taxon>Embryophyta</taxon>
        <taxon>Tracheophyta</taxon>
        <taxon>Spermatophyta</taxon>
        <taxon>Magnoliopsida</taxon>
        <taxon>eudicotyledons</taxon>
        <taxon>Gunneridae</taxon>
        <taxon>Pentapetalae</taxon>
        <taxon>rosids</taxon>
        <taxon>fabids</taxon>
        <taxon>Cucurbitales</taxon>
        <taxon>Cucurbitaceae</taxon>
        <taxon>Benincaseae</taxon>
        <taxon>Cucumis</taxon>
    </lineage>
</organism>
<reference evidence="1 2" key="1">
    <citation type="journal article" date="2009" name="Nat. Genet.">
        <title>The genome of the cucumber, Cucumis sativus L.</title>
        <authorList>
            <person name="Huang S."/>
            <person name="Li R."/>
            <person name="Zhang Z."/>
            <person name="Li L."/>
            <person name="Gu X."/>
            <person name="Fan W."/>
            <person name="Lucas W.J."/>
            <person name="Wang X."/>
            <person name="Xie B."/>
            <person name="Ni P."/>
            <person name="Ren Y."/>
            <person name="Zhu H."/>
            <person name="Li J."/>
            <person name="Lin K."/>
            <person name="Jin W."/>
            <person name="Fei Z."/>
            <person name="Li G."/>
            <person name="Staub J."/>
            <person name="Kilian A."/>
            <person name="van der Vossen E.A."/>
            <person name="Wu Y."/>
            <person name="Guo J."/>
            <person name="He J."/>
            <person name="Jia Z."/>
            <person name="Ren Y."/>
            <person name="Tian G."/>
            <person name="Lu Y."/>
            <person name="Ruan J."/>
            <person name="Qian W."/>
            <person name="Wang M."/>
            <person name="Huang Q."/>
            <person name="Li B."/>
            <person name="Xuan Z."/>
            <person name="Cao J."/>
            <person name="Asan"/>
            <person name="Wu Z."/>
            <person name="Zhang J."/>
            <person name="Cai Q."/>
            <person name="Bai Y."/>
            <person name="Zhao B."/>
            <person name="Han Y."/>
            <person name="Li Y."/>
            <person name="Li X."/>
            <person name="Wang S."/>
            <person name="Shi Q."/>
            <person name="Liu S."/>
            <person name="Cho W.K."/>
            <person name="Kim J.Y."/>
            <person name="Xu Y."/>
            <person name="Heller-Uszynska K."/>
            <person name="Miao H."/>
            <person name="Cheng Z."/>
            <person name="Zhang S."/>
            <person name="Wu J."/>
            <person name="Yang Y."/>
            <person name="Kang H."/>
            <person name="Li M."/>
            <person name="Liang H."/>
            <person name="Ren X."/>
            <person name="Shi Z."/>
            <person name="Wen M."/>
            <person name="Jian M."/>
            <person name="Yang H."/>
            <person name="Zhang G."/>
            <person name="Yang Z."/>
            <person name="Chen R."/>
            <person name="Liu S."/>
            <person name="Li J."/>
            <person name="Ma L."/>
            <person name="Liu H."/>
            <person name="Zhou Y."/>
            <person name="Zhao J."/>
            <person name="Fang X."/>
            <person name="Li G."/>
            <person name="Fang L."/>
            <person name="Li Y."/>
            <person name="Liu D."/>
            <person name="Zheng H."/>
            <person name="Zhang Y."/>
            <person name="Qin N."/>
            <person name="Li Z."/>
            <person name="Yang G."/>
            <person name="Yang S."/>
            <person name="Bolund L."/>
            <person name="Kristiansen K."/>
            <person name="Zheng H."/>
            <person name="Li S."/>
            <person name="Zhang X."/>
            <person name="Yang H."/>
            <person name="Wang J."/>
            <person name="Sun R."/>
            <person name="Zhang B."/>
            <person name="Jiang S."/>
            <person name="Wang J."/>
            <person name="Du Y."/>
            <person name="Li S."/>
        </authorList>
    </citation>
    <scope>NUCLEOTIDE SEQUENCE [LARGE SCALE GENOMIC DNA]</scope>
    <source>
        <strain evidence="2">cv. 9930</strain>
    </source>
</reference>
<evidence type="ECO:0000313" key="1">
    <source>
        <dbReference type="EMBL" id="KGN55990.1"/>
    </source>
</evidence>
<accession>A0A0A0L213</accession>
<evidence type="ECO:0000313" key="2">
    <source>
        <dbReference type="Proteomes" id="UP000029981"/>
    </source>
</evidence>